<keyword evidence="1" id="KW-0732">Signal</keyword>
<protein>
    <recommendedName>
        <fullName evidence="4">Phospholipase D-like domain-containing protein</fullName>
    </recommendedName>
</protein>
<evidence type="ECO:0000313" key="3">
    <source>
        <dbReference type="Proteomes" id="UP000430519"/>
    </source>
</evidence>
<organism evidence="2 3">
    <name type="scientific">Deinococcus xianganensis</name>
    <dbReference type="NCBI Taxonomy" id="1507289"/>
    <lineage>
        <taxon>Bacteria</taxon>
        <taxon>Thermotogati</taxon>
        <taxon>Deinococcota</taxon>
        <taxon>Deinococci</taxon>
        <taxon>Deinococcales</taxon>
        <taxon>Deinococcaceae</taxon>
        <taxon>Deinococcus</taxon>
    </lineage>
</organism>
<feature type="signal peptide" evidence="1">
    <location>
        <begin position="1"/>
        <end position="17"/>
    </location>
</feature>
<evidence type="ECO:0000313" key="2">
    <source>
        <dbReference type="EMBL" id="MXV20860.1"/>
    </source>
</evidence>
<feature type="chain" id="PRO_5026302468" description="Phospholipase D-like domain-containing protein" evidence="1">
    <location>
        <begin position="18"/>
        <end position="160"/>
    </location>
</feature>
<keyword evidence="3" id="KW-1185">Reference proteome</keyword>
<reference evidence="2 3" key="1">
    <citation type="submission" date="2019-11" db="EMBL/GenBank/DDBJ databases">
        <title>Genome sequence of Deinococcus xianganensis Y35, AI-2 producing algicidal bacterium, isolated from lake water.</title>
        <authorList>
            <person name="Li Y."/>
        </authorList>
    </citation>
    <scope>NUCLEOTIDE SEQUENCE [LARGE SCALE GENOMIC DNA]</scope>
    <source>
        <strain evidence="2 3">Y35</strain>
    </source>
</reference>
<proteinExistence type="predicted"/>
<dbReference type="RefSeq" id="WP_160980706.1">
    <property type="nucleotide sequence ID" value="NZ_WVHK01000061.1"/>
</dbReference>
<accession>A0A6I4YJX7</accession>
<gene>
    <name evidence="2" type="ORF">GLX28_14575</name>
</gene>
<evidence type="ECO:0008006" key="4">
    <source>
        <dbReference type="Google" id="ProtNLM"/>
    </source>
</evidence>
<dbReference type="EMBL" id="WVHK01000061">
    <property type="protein sequence ID" value="MXV20860.1"/>
    <property type="molecule type" value="Genomic_DNA"/>
</dbReference>
<dbReference type="Gene3D" id="3.30.870.10">
    <property type="entry name" value="Endonuclease Chain A"/>
    <property type="match status" value="1"/>
</dbReference>
<comment type="caution">
    <text evidence="2">The sequence shown here is derived from an EMBL/GenBank/DDBJ whole genome shotgun (WGS) entry which is preliminary data.</text>
</comment>
<dbReference type="Proteomes" id="UP000430519">
    <property type="component" value="Unassembled WGS sequence"/>
</dbReference>
<sequence>MTRALTLLLSLTGAASAAPVGYAKVLDLISTAQTRVLLYAPQVTDAALADALRLKAIEGVPTYLVTVPYFSYQPGSTVNGLALAGARVFEANINSVEAVLIVDDKVFTGRTFGKTNASLQYLGNSPAVTNKQVKWFEAAARTARPLSAWNAAQRLWSLQK</sequence>
<evidence type="ECO:0000256" key="1">
    <source>
        <dbReference type="SAM" id="SignalP"/>
    </source>
</evidence>
<name>A0A6I4YJX7_9DEIO</name>
<dbReference type="AlphaFoldDB" id="A0A6I4YJX7"/>
<dbReference type="SUPFAM" id="SSF56024">
    <property type="entry name" value="Phospholipase D/nuclease"/>
    <property type="match status" value="1"/>
</dbReference>